<dbReference type="AlphaFoldDB" id="A0A317ZFV7"/>
<dbReference type="Proteomes" id="UP000247099">
    <property type="component" value="Unassembled WGS sequence"/>
</dbReference>
<feature type="domain" description="GYF" evidence="2">
    <location>
        <begin position="4"/>
        <end position="55"/>
    </location>
</feature>
<evidence type="ECO:0000313" key="4">
    <source>
        <dbReference type="Proteomes" id="UP000247099"/>
    </source>
</evidence>
<dbReference type="OrthoDB" id="190307at2"/>
<feature type="transmembrane region" description="Helical" evidence="1">
    <location>
        <begin position="118"/>
        <end position="142"/>
    </location>
</feature>
<keyword evidence="1" id="KW-0812">Transmembrane</keyword>
<dbReference type="RefSeq" id="WP_110131972.1">
    <property type="nucleotide sequence ID" value="NZ_QHJQ01000011.1"/>
</dbReference>
<accession>A0A317ZFV7</accession>
<proteinExistence type="predicted"/>
<keyword evidence="1" id="KW-0472">Membrane</keyword>
<feature type="transmembrane region" description="Helical" evidence="1">
    <location>
        <begin position="199"/>
        <end position="224"/>
    </location>
</feature>
<dbReference type="Pfam" id="PF14237">
    <property type="entry name" value="GYF_2"/>
    <property type="match status" value="1"/>
</dbReference>
<protein>
    <recommendedName>
        <fullName evidence="2">GYF domain-containing protein</fullName>
    </recommendedName>
</protein>
<name>A0A317ZFV7_9BACT</name>
<reference evidence="3 4" key="1">
    <citation type="submission" date="2018-05" db="EMBL/GenBank/DDBJ databases">
        <title>Coraliomargarita sinensis sp. nov., isolated from a marine solar saltern.</title>
        <authorList>
            <person name="Zhou L.Y."/>
        </authorList>
    </citation>
    <scope>NUCLEOTIDE SEQUENCE [LARGE SCALE GENOMIC DNA]</scope>
    <source>
        <strain evidence="3 4">WN38</strain>
    </source>
</reference>
<organism evidence="3 4">
    <name type="scientific">Coraliomargarita sinensis</name>
    <dbReference type="NCBI Taxonomy" id="2174842"/>
    <lineage>
        <taxon>Bacteria</taxon>
        <taxon>Pseudomonadati</taxon>
        <taxon>Verrucomicrobiota</taxon>
        <taxon>Opitutia</taxon>
        <taxon>Puniceicoccales</taxon>
        <taxon>Coraliomargaritaceae</taxon>
        <taxon>Coraliomargarita</taxon>
    </lineage>
</organism>
<feature type="transmembrane region" description="Helical" evidence="1">
    <location>
        <begin position="162"/>
        <end position="187"/>
    </location>
</feature>
<sequence>MPDYYIRTPEQDESRGPFNISKLLTLAEAGQVTENTLYYDEEKEEWVPLGLNEELMAQVFPKKESIKLRIGHDEEKEGSEEDSGEAGGISVENMLKAAEADTEETRHLKQSQKSFERAVALASMTLGLMMLLSAISFIIPHLDAIQGASNEGTYGNLLNHPFFLVGMFDLIMAVLLLLSVTDIYPLIRGRGMLGLGFGVYVGWALSDPLLMLAFGLGGAGVFLATISQRLSIMLLSIVMGIGGNGALAYLALNDRFAEFYSSILLSLFTQ</sequence>
<evidence type="ECO:0000313" key="3">
    <source>
        <dbReference type="EMBL" id="PXA03217.1"/>
    </source>
</evidence>
<dbReference type="InParanoid" id="A0A317ZFV7"/>
<evidence type="ECO:0000256" key="1">
    <source>
        <dbReference type="SAM" id="Phobius"/>
    </source>
</evidence>
<keyword evidence="4" id="KW-1185">Reference proteome</keyword>
<dbReference type="EMBL" id="QHJQ01000011">
    <property type="protein sequence ID" value="PXA03217.1"/>
    <property type="molecule type" value="Genomic_DNA"/>
</dbReference>
<feature type="transmembrane region" description="Helical" evidence="1">
    <location>
        <begin position="230"/>
        <end position="252"/>
    </location>
</feature>
<gene>
    <name evidence="3" type="ORF">DDZ13_13420</name>
</gene>
<comment type="caution">
    <text evidence="3">The sequence shown here is derived from an EMBL/GenBank/DDBJ whole genome shotgun (WGS) entry which is preliminary data.</text>
</comment>
<keyword evidence="1" id="KW-1133">Transmembrane helix</keyword>
<dbReference type="InterPro" id="IPR025640">
    <property type="entry name" value="GYF_2"/>
</dbReference>
<evidence type="ECO:0000259" key="2">
    <source>
        <dbReference type="Pfam" id="PF14237"/>
    </source>
</evidence>